<proteinExistence type="predicted"/>
<organism evidence="1 2">
    <name type="scientific">Trichophyton equinum (strain ATCC MYA-4606 / CBS 127.97)</name>
    <name type="common">Horse ringworm fungus</name>
    <dbReference type="NCBI Taxonomy" id="559882"/>
    <lineage>
        <taxon>Eukaryota</taxon>
        <taxon>Fungi</taxon>
        <taxon>Dikarya</taxon>
        <taxon>Ascomycota</taxon>
        <taxon>Pezizomycotina</taxon>
        <taxon>Eurotiomycetes</taxon>
        <taxon>Eurotiomycetidae</taxon>
        <taxon>Onygenales</taxon>
        <taxon>Arthrodermataceae</taxon>
        <taxon>Trichophyton</taxon>
    </lineage>
</organism>
<dbReference type="VEuPathDB" id="FungiDB:TEQG_00539"/>
<dbReference type="Proteomes" id="UP000009169">
    <property type="component" value="Unassembled WGS sequence"/>
</dbReference>
<protein>
    <submittedName>
        <fullName evidence="1">Uncharacterized protein</fullName>
    </submittedName>
</protein>
<dbReference type="HOGENOM" id="CLU_2279420_0_0_1"/>
<name>F2PHS6_TRIEC</name>
<dbReference type="AlphaFoldDB" id="F2PHS6"/>
<evidence type="ECO:0000313" key="2">
    <source>
        <dbReference type="Proteomes" id="UP000009169"/>
    </source>
</evidence>
<reference evidence="2" key="1">
    <citation type="journal article" date="2012" name="MBio">
        <title>Comparative genome analysis of Trichophyton rubrum and related dermatophytes reveals candidate genes involved in infection.</title>
        <authorList>
            <person name="Martinez D.A."/>
            <person name="Oliver B.G."/>
            <person name="Graeser Y."/>
            <person name="Goldberg J.M."/>
            <person name="Li W."/>
            <person name="Martinez-Rossi N.M."/>
            <person name="Monod M."/>
            <person name="Shelest E."/>
            <person name="Barton R.C."/>
            <person name="Birch E."/>
            <person name="Brakhage A.A."/>
            <person name="Chen Z."/>
            <person name="Gurr S.J."/>
            <person name="Heiman D."/>
            <person name="Heitman J."/>
            <person name="Kosti I."/>
            <person name="Rossi A."/>
            <person name="Saif S."/>
            <person name="Samalova M."/>
            <person name="Saunders C.W."/>
            <person name="Shea T."/>
            <person name="Summerbell R.C."/>
            <person name="Xu J."/>
            <person name="Young S."/>
            <person name="Zeng Q."/>
            <person name="Birren B.W."/>
            <person name="Cuomo C.A."/>
            <person name="White T.C."/>
        </authorList>
    </citation>
    <scope>NUCLEOTIDE SEQUENCE [LARGE SCALE GENOMIC DNA]</scope>
    <source>
        <strain evidence="2">ATCC MYA-4606 / CBS 127.97</strain>
    </source>
</reference>
<evidence type="ECO:0000313" key="1">
    <source>
        <dbReference type="EMBL" id="EGE01488.1"/>
    </source>
</evidence>
<sequence>MLSSQPYVSVEMDEGEFGCLLRECWLVDSTKTTHKTDDDLSIRVKCDAATSMKCATEGVEASSVSGLALLGEDIRALSEEKASDLIPGHMHFTLVQTTVVIR</sequence>
<accession>F2PHS6</accession>
<keyword evidence="2" id="KW-1185">Reference proteome</keyword>
<dbReference type="EMBL" id="DS995719">
    <property type="protein sequence ID" value="EGE01488.1"/>
    <property type="molecule type" value="Genomic_DNA"/>
</dbReference>
<gene>
    <name evidence="1" type="ORF">TEQG_00539</name>
</gene>